<dbReference type="Proteomes" id="UP000022910">
    <property type="component" value="Unassembled WGS sequence"/>
</dbReference>
<reference evidence="1 2" key="1">
    <citation type="submission" date="2014-02" db="EMBL/GenBank/DDBJ databases">
        <title>Single nucleus genome sequencing reveals high similarity among nuclei of an endomycorrhizal fungus.</title>
        <authorList>
            <person name="Lin K."/>
            <person name="Geurts R."/>
            <person name="Zhang Z."/>
            <person name="Limpens E."/>
            <person name="Saunders D.G."/>
            <person name="Mu D."/>
            <person name="Pang E."/>
            <person name="Cao H."/>
            <person name="Cha H."/>
            <person name="Lin T."/>
            <person name="Zhou Q."/>
            <person name="Shang Y."/>
            <person name="Li Y."/>
            <person name="Ivanov S."/>
            <person name="Sharma T."/>
            <person name="Velzen R.V."/>
            <person name="Ruijter N.D."/>
            <person name="Aanen D.K."/>
            <person name="Win J."/>
            <person name="Kamoun S."/>
            <person name="Bisseling T."/>
            <person name="Huang S."/>
        </authorList>
    </citation>
    <scope>NUCLEOTIDE SEQUENCE [LARGE SCALE GENOMIC DNA]</scope>
    <source>
        <strain evidence="2">DAOM197198w</strain>
    </source>
</reference>
<organism evidence="1 2">
    <name type="scientific">Rhizophagus irregularis (strain DAOM 197198w)</name>
    <name type="common">Glomus intraradices</name>
    <dbReference type="NCBI Taxonomy" id="1432141"/>
    <lineage>
        <taxon>Eukaryota</taxon>
        <taxon>Fungi</taxon>
        <taxon>Fungi incertae sedis</taxon>
        <taxon>Mucoromycota</taxon>
        <taxon>Glomeromycotina</taxon>
        <taxon>Glomeromycetes</taxon>
        <taxon>Glomerales</taxon>
        <taxon>Glomeraceae</taxon>
        <taxon>Rhizophagus</taxon>
    </lineage>
</organism>
<protein>
    <recommendedName>
        <fullName evidence="3">F-box domain-containing protein</fullName>
    </recommendedName>
</protein>
<dbReference type="EMBL" id="JEMT01015762">
    <property type="protein sequence ID" value="EXX72129.1"/>
    <property type="molecule type" value="Genomic_DNA"/>
</dbReference>
<accession>A0A015KX54</accession>
<gene>
    <name evidence="1" type="ORF">RirG_072190</name>
</gene>
<dbReference type="STRING" id="1432141.A0A015KX54"/>
<keyword evidence="2" id="KW-1185">Reference proteome</keyword>
<dbReference type="AlphaFoldDB" id="A0A015KX54"/>
<name>A0A015KX54_RHIIW</name>
<sequence>MSCSKLINLPELTYEVIKYFQNDYSTLHSCVLVNRLWCRLAIPLLWENPFSIPTGNYNFIEIYLHNLNGELKTKFNEHKINENLLLSNTLFNYPSFIKYLDLLKFSTSVRKWFYNAKIKKSELVEDIEDTKKLIIISLLKIFIDNEVNLHTLEININNYITYIEGILELTLQNPNFIRNIKNLKISILTRFRDNSSPIDNLVLQVINLHQNLKKVILSYYNLPFYQSLLLSNDYNCSNTLNIITLYNVNFEGIIYLNKIFEQLNVLESVHIIHCLSLNTSFIQQILNLTKPFKLKSLFINVSSNIDESLLLLLQKSGGYLKNFSVDRLTYFESELVQQILALVIKCCKNIEFLGIYGITYENVYPVLNLIENIKQNLSCLSVSCVLDNSTSSILLQNLGQILPSKLEYLDLTLGIEISDFKVFLKNTQGTFIKKLLIRDSIRKANYDLLPYIKKNIMKEKRVKYLNFRNFNKELFDYRDIVKEFKSHNIIVQKYNDLHFDIYQFMRKLD</sequence>
<evidence type="ECO:0000313" key="1">
    <source>
        <dbReference type="EMBL" id="EXX72129.1"/>
    </source>
</evidence>
<evidence type="ECO:0000313" key="2">
    <source>
        <dbReference type="Proteomes" id="UP000022910"/>
    </source>
</evidence>
<dbReference type="HOGENOM" id="CLU_028913_2_1_1"/>
<proteinExistence type="predicted"/>
<evidence type="ECO:0008006" key="3">
    <source>
        <dbReference type="Google" id="ProtNLM"/>
    </source>
</evidence>
<comment type="caution">
    <text evidence="1">The sequence shown here is derived from an EMBL/GenBank/DDBJ whole genome shotgun (WGS) entry which is preliminary data.</text>
</comment>